<comment type="caution">
    <text evidence="1">The sequence shown here is derived from an EMBL/GenBank/DDBJ whole genome shotgun (WGS) entry which is preliminary data.</text>
</comment>
<reference evidence="1 2" key="1">
    <citation type="submission" date="2021-06" db="EMBL/GenBank/DDBJ databases">
        <title>Caerostris extrusa draft genome.</title>
        <authorList>
            <person name="Kono N."/>
            <person name="Arakawa K."/>
        </authorList>
    </citation>
    <scope>NUCLEOTIDE SEQUENCE [LARGE SCALE GENOMIC DNA]</scope>
</reference>
<evidence type="ECO:0000313" key="2">
    <source>
        <dbReference type="Proteomes" id="UP001054945"/>
    </source>
</evidence>
<organism evidence="1 2">
    <name type="scientific">Caerostris extrusa</name>
    <name type="common">Bark spider</name>
    <name type="synonym">Caerostris bankana</name>
    <dbReference type="NCBI Taxonomy" id="172846"/>
    <lineage>
        <taxon>Eukaryota</taxon>
        <taxon>Metazoa</taxon>
        <taxon>Ecdysozoa</taxon>
        <taxon>Arthropoda</taxon>
        <taxon>Chelicerata</taxon>
        <taxon>Arachnida</taxon>
        <taxon>Araneae</taxon>
        <taxon>Araneomorphae</taxon>
        <taxon>Entelegynae</taxon>
        <taxon>Araneoidea</taxon>
        <taxon>Araneidae</taxon>
        <taxon>Caerostris</taxon>
    </lineage>
</organism>
<accession>A0AAV4XT26</accession>
<dbReference type="AlphaFoldDB" id="A0AAV4XT26"/>
<evidence type="ECO:0000313" key="1">
    <source>
        <dbReference type="EMBL" id="GIY97862.1"/>
    </source>
</evidence>
<dbReference type="EMBL" id="BPLR01000843">
    <property type="protein sequence ID" value="GIY97862.1"/>
    <property type="molecule type" value="Genomic_DNA"/>
</dbReference>
<dbReference type="Proteomes" id="UP001054945">
    <property type="component" value="Unassembled WGS sequence"/>
</dbReference>
<keyword evidence="2" id="KW-1185">Reference proteome</keyword>
<evidence type="ECO:0008006" key="3">
    <source>
        <dbReference type="Google" id="ProtNLM"/>
    </source>
</evidence>
<gene>
    <name evidence="1" type="ORF">CEXT_549491</name>
</gene>
<protein>
    <recommendedName>
        <fullName evidence="3">Transmembrane protein</fullName>
    </recommendedName>
</protein>
<proteinExistence type="predicted"/>
<sequence>MRDCKRMREDKQEDRNTINRNRRRLTLLGEEELRNLSLVFSVHLFVCTAMLPISKKDNGRELMISTSYCLGILPYGE</sequence>
<name>A0AAV4XT26_CAEEX</name>